<reference evidence="7 8" key="1">
    <citation type="submission" date="2024-01" db="EMBL/GenBank/DDBJ databases">
        <title>Genome assemblies of Stephania.</title>
        <authorList>
            <person name="Yang L."/>
        </authorList>
    </citation>
    <scope>NUCLEOTIDE SEQUENCE [LARGE SCALE GENOMIC DNA]</scope>
    <source>
        <strain evidence="7">QJT</strain>
        <tissue evidence="7">Leaf</tissue>
    </source>
</reference>
<organism evidence="7 8">
    <name type="scientific">Stephania japonica</name>
    <dbReference type="NCBI Taxonomy" id="461633"/>
    <lineage>
        <taxon>Eukaryota</taxon>
        <taxon>Viridiplantae</taxon>
        <taxon>Streptophyta</taxon>
        <taxon>Embryophyta</taxon>
        <taxon>Tracheophyta</taxon>
        <taxon>Spermatophyta</taxon>
        <taxon>Magnoliopsida</taxon>
        <taxon>Ranunculales</taxon>
        <taxon>Menispermaceae</taxon>
        <taxon>Menispermoideae</taxon>
        <taxon>Cissampelideae</taxon>
        <taxon>Stephania</taxon>
    </lineage>
</organism>
<dbReference type="InterPro" id="IPR015422">
    <property type="entry name" value="PyrdxlP-dep_Trfase_small"/>
</dbReference>
<dbReference type="Proteomes" id="UP001417504">
    <property type="component" value="Unassembled WGS sequence"/>
</dbReference>
<accession>A0AAP0I936</accession>
<dbReference type="GO" id="GO:0008483">
    <property type="term" value="F:transaminase activity"/>
    <property type="evidence" value="ECO:0007669"/>
    <property type="project" value="TreeGrafter"/>
</dbReference>
<sequence length="512" mass="57513">MHYNYTVINQKVLFSIYEPTVDMINNTMQILMISAVLVFSIALNIYLIFNRGGTATITTNQLNYYGSIHSSSSRDGGGEVNLISWSRAAAEEAEAVAMIQCSGHGRAYLDGLSMRGEAACVCNSCYGGQDCSVFTPDCAADANSGNPLFLEPYWMNHAATSAVVVSGWNRMGYAYEDGSNISKELEKIIRRLHAVVGNANTSGKYILFGTGATQLLNAAIIGLSPPPPHSDRDHSFSPVSVVASAPFYQVYKQLTDIYNSLNFKWQGDTSTWKNKSDSFGNFIEFVTSPNNPDCQLKEPILRGPYVKTIYDHAYYWPHFTAIPSPADSDLMIFTMSKLTGHAGSRFGWAFAKDEAVYKRMSSYLSINSMGASRDAQLRAFELLKMVVKDKARGLFEFGYKTMRERWEMLNKSLSKSKRFSLQKLEPRYCTFFKEVTGPSPAYAWLKCEREEDHDCYAVLRAARIISRKGSVFSVEDRYVRLSLIKNQDDFDLLLHRINELVSQEEQPDLKTI</sequence>
<evidence type="ECO:0000259" key="5">
    <source>
        <dbReference type="Pfam" id="PF04863"/>
    </source>
</evidence>
<dbReference type="EMBL" id="JBBNAE010000007">
    <property type="protein sequence ID" value="KAK9110551.1"/>
    <property type="molecule type" value="Genomic_DNA"/>
</dbReference>
<dbReference type="InterPro" id="IPR006948">
    <property type="entry name" value="Alliinase_C"/>
</dbReference>
<dbReference type="PANTHER" id="PTHR43795">
    <property type="entry name" value="BIFUNCTIONAL ASPARTATE AMINOTRANSFERASE AND GLUTAMATE/ASPARTATE-PREPHENATE AMINOTRANSFERASE-RELATED"/>
    <property type="match status" value="1"/>
</dbReference>
<evidence type="ECO:0000259" key="6">
    <source>
        <dbReference type="Pfam" id="PF04864"/>
    </source>
</evidence>
<evidence type="ECO:0000256" key="2">
    <source>
        <dbReference type="ARBA" id="ARBA00006312"/>
    </source>
</evidence>
<dbReference type="Pfam" id="PF04863">
    <property type="entry name" value="EGF_alliinase"/>
    <property type="match status" value="1"/>
</dbReference>
<keyword evidence="4" id="KW-0472">Membrane</keyword>
<dbReference type="Gene3D" id="2.10.25.30">
    <property type="entry name" value="EGF-like, alliinase"/>
    <property type="match status" value="1"/>
</dbReference>
<evidence type="ECO:0000313" key="7">
    <source>
        <dbReference type="EMBL" id="KAK9110551.1"/>
    </source>
</evidence>
<dbReference type="GO" id="GO:0016846">
    <property type="term" value="F:carbon-sulfur lyase activity"/>
    <property type="evidence" value="ECO:0007669"/>
    <property type="project" value="InterPro"/>
</dbReference>
<comment type="similarity">
    <text evidence="2">Belongs to the alliinase family.</text>
</comment>
<proteinExistence type="inferred from homology"/>
<evidence type="ECO:0000256" key="1">
    <source>
        <dbReference type="ARBA" id="ARBA00001933"/>
    </source>
</evidence>
<keyword evidence="3" id="KW-0663">Pyridoxal phosphate</keyword>
<feature type="transmembrane region" description="Helical" evidence="4">
    <location>
        <begin position="30"/>
        <end position="49"/>
    </location>
</feature>
<name>A0AAP0I936_9MAGN</name>
<dbReference type="InterPro" id="IPR050478">
    <property type="entry name" value="Ethylene_sulfur-biosynth"/>
</dbReference>
<dbReference type="Pfam" id="PF04864">
    <property type="entry name" value="Alliinase_C"/>
    <property type="match status" value="1"/>
</dbReference>
<dbReference type="InterPro" id="IPR006947">
    <property type="entry name" value="EGF_alliinase"/>
</dbReference>
<dbReference type="AlphaFoldDB" id="A0AAP0I936"/>
<feature type="domain" description="Alliinase C-terminal" evidence="6">
    <location>
        <begin position="140"/>
        <end position="501"/>
    </location>
</feature>
<dbReference type="InterPro" id="IPR015424">
    <property type="entry name" value="PyrdxlP-dep_Trfase"/>
</dbReference>
<dbReference type="CDD" id="cd00609">
    <property type="entry name" value="AAT_like"/>
    <property type="match status" value="1"/>
</dbReference>
<dbReference type="InterPro" id="IPR015421">
    <property type="entry name" value="PyrdxlP-dep_Trfase_major"/>
</dbReference>
<keyword evidence="4" id="KW-0812">Transmembrane</keyword>
<dbReference type="GO" id="GO:0006520">
    <property type="term" value="P:amino acid metabolic process"/>
    <property type="evidence" value="ECO:0007669"/>
    <property type="project" value="TreeGrafter"/>
</dbReference>
<keyword evidence="4" id="KW-1133">Transmembrane helix</keyword>
<protein>
    <submittedName>
        <fullName evidence="7">Uncharacterized protein</fullName>
    </submittedName>
</protein>
<keyword evidence="8" id="KW-1185">Reference proteome</keyword>
<dbReference type="PANTHER" id="PTHR43795:SF20">
    <property type="entry name" value="TRYPTOPHAN AMINOTRANSFERASE-RELATED PROTEIN 3"/>
    <property type="match status" value="1"/>
</dbReference>
<evidence type="ECO:0000256" key="3">
    <source>
        <dbReference type="ARBA" id="ARBA00022898"/>
    </source>
</evidence>
<dbReference type="Gene3D" id="3.40.640.10">
    <property type="entry name" value="Type I PLP-dependent aspartate aminotransferase-like (Major domain)"/>
    <property type="match status" value="1"/>
</dbReference>
<evidence type="ECO:0000313" key="8">
    <source>
        <dbReference type="Proteomes" id="UP001417504"/>
    </source>
</evidence>
<gene>
    <name evidence="7" type="ORF">Sjap_018611</name>
</gene>
<comment type="cofactor">
    <cofactor evidence="1">
        <name>pyridoxal 5'-phosphate</name>
        <dbReference type="ChEBI" id="CHEBI:597326"/>
    </cofactor>
</comment>
<dbReference type="InterPro" id="IPR037029">
    <property type="entry name" value="Alliinase_N_sf"/>
</dbReference>
<evidence type="ECO:0000256" key="4">
    <source>
        <dbReference type="SAM" id="Phobius"/>
    </source>
</evidence>
<comment type="caution">
    <text evidence="7">The sequence shown here is derived from an EMBL/GenBank/DDBJ whole genome shotgun (WGS) entry which is preliminary data.</text>
</comment>
<dbReference type="SUPFAM" id="SSF53383">
    <property type="entry name" value="PLP-dependent transferases"/>
    <property type="match status" value="1"/>
</dbReference>
<feature type="domain" description="Alliinase EGF-like" evidence="5">
    <location>
        <begin position="84"/>
        <end position="138"/>
    </location>
</feature>
<dbReference type="Gene3D" id="3.90.1150.10">
    <property type="entry name" value="Aspartate Aminotransferase, domain 1"/>
    <property type="match status" value="1"/>
</dbReference>